<dbReference type="InterPro" id="IPR002725">
    <property type="entry name" value="YgjP-like_metallopeptidase"/>
</dbReference>
<evidence type="ECO:0000313" key="3">
    <source>
        <dbReference type="Proteomes" id="UP000503820"/>
    </source>
</evidence>
<organism evidence="2 3">
    <name type="scientific">Desulfovibrio psychrotolerans</name>
    <dbReference type="NCBI Taxonomy" id="415242"/>
    <lineage>
        <taxon>Bacteria</taxon>
        <taxon>Pseudomonadati</taxon>
        <taxon>Thermodesulfobacteriota</taxon>
        <taxon>Desulfovibrionia</taxon>
        <taxon>Desulfovibrionales</taxon>
        <taxon>Desulfovibrionaceae</taxon>
        <taxon>Desulfovibrio</taxon>
    </lineage>
</organism>
<dbReference type="CDD" id="cd07344">
    <property type="entry name" value="M48_yhfN_like"/>
    <property type="match status" value="1"/>
</dbReference>
<dbReference type="EMBL" id="BLVP01000002">
    <property type="protein sequence ID" value="GFM35969.1"/>
    <property type="molecule type" value="Genomic_DNA"/>
</dbReference>
<dbReference type="Pfam" id="PF01863">
    <property type="entry name" value="YgjP-like"/>
    <property type="match status" value="1"/>
</dbReference>
<name>A0A7J0BQL5_9BACT</name>
<dbReference type="Proteomes" id="UP000503820">
    <property type="component" value="Unassembled WGS sequence"/>
</dbReference>
<dbReference type="PANTHER" id="PTHR30399">
    <property type="entry name" value="UNCHARACTERIZED PROTEIN YGJP"/>
    <property type="match status" value="1"/>
</dbReference>
<dbReference type="AlphaFoldDB" id="A0A7J0BQL5"/>
<comment type="caution">
    <text evidence="2">The sequence shown here is derived from an EMBL/GenBank/DDBJ whole genome shotgun (WGS) entry which is preliminary data.</text>
</comment>
<keyword evidence="3" id="KW-1185">Reference proteome</keyword>
<accession>A0A7J0BQL5</accession>
<sequence length="243" mass="27935">MPNVLLVGSTAISYSVSRSEVSSKRRIIVTPDTVEVIIPSGADEASAHAFIHARRRWVYEKREELLRLGGLDGPWPGRFVSGAKVMFRGRRMKLHVARSDRERGVRYSNGFYVHVPPYVKEGLEESYAKKALTAWLKERVRDDAREFAARYGRKIDLAPKDIRVKDQKHLWGSCGKDGIINLNWRLVFAPKPVLEYAVVHELCHLRHRNHDASFWSLLRSLLPDYPERKAWLEKNEKHVGADG</sequence>
<dbReference type="RefSeq" id="WP_174408669.1">
    <property type="nucleotide sequence ID" value="NZ_BLVP01000002.1"/>
</dbReference>
<evidence type="ECO:0000313" key="2">
    <source>
        <dbReference type="EMBL" id="GFM35969.1"/>
    </source>
</evidence>
<dbReference type="PANTHER" id="PTHR30399:SF1">
    <property type="entry name" value="UTP PYROPHOSPHATASE"/>
    <property type="match status" value="1"/>
</dbReference>
<gene>
    <name evidence="2" type="ORF">DSM19430T_06530</name>
</gene>
<dbReference type="InterPro" id="IPR053136">
    <property type="entry name" value="UTP_pyrophosphatase-like"/>
</dbReference>
<dbReference type="Gene3D" id="3.30.2010.10">
    <property type="entry name" value="Metalloproteases ('zincins'), catalytic domain"/>
    <property type="match status" value="1"/>
</dbReference>
<feature type="domain" description="YgjP-like metallopeptidase" evidence="1">
    <location>
        <begin position="26"/>
        <end position="234"/>
    </location>
</feature>
<proteinExistence type="predicted"/>
<reference evidence="2 3" key="1">
    <citation type="submission" date="2020-05" db="EMBL/GenBank/DDBJ databases">
        <title>Draft genome sequence of Desulfovibrio psychrotolerans JS1T.</title>
        <authorList>
            <person name="Ueno A."/>
            <person name="Tamazawa S."/>
            <person name="Tamamura S."/>
            <person name="Murakami T."/>
            <person name="Kiyama T."/>
            <person name="Inomata H."/>
            <person name="Amano Y."/>
            <person name="Miyakawa K."/>
            <person name="Tamaki H."/>
            <person name="Naganuma T."/>
            <person name="Kaneko K."/>
        </authorList>
    </citation>
    <scope>NUCLEOTIDE SEQUENCE [LARGE SCALE GENOMIC DNA]</scope>
    <source>
        <strain evidence="2 3">JS1</strain>
    </source>
</reference>
<protein>
    <recommendedName>
        <fullName evidence="1">YgjP-like metallopeptidase domain-containing protein</fullName>
    </recommendedName>
</protein>
<evidence type="ECO:0000259" key="1">
    <source>
        <dbReference type="Pfam" id="PF01863"/>
    </source>
</evidence>